<dbReference type="InterPro" id="IPR014756">
    <property type="entry name" value="Ig_E-set"/>
</dbReference>
<dbReference type="OrthoDB" id="9998011at2759"/>
<proteinExistence type="predicted"/>
<evidence type="ECO:0008006" key="4">
    <source>
        <dbReference type="Google" id="ProtNLM"/>
    </source>
</evidence>
<dbReference type="Gene3D" id="2.60.40.10">
    <property type="entry name" value="Immunoglobulins"/>
    <property type="match status" value="1"/>
</dbReference>
<sequence>MYANAAERMCQKCTQMLLNACVRNVRKCIKENRFLLQIKLSLEPSDEYRILSESRWHRLCVCGGESRSHRFSLEPRALGQVNVTVYGFSLEDDDEAVCGNEVTARLSARDAVSKQLLVEAEGFPKEEVFNYFVCPENTNGTYATEVDLLLPEDVVEGSGRAFVSVTGTQFEFLFNN</sequence>
<dbReference type="Proteomes" id="UP000499080">
    <property type="component" value="Unassembled WGS sequence"/>
</dbReference>
<name>A0A4Y2TVX6_ARAVE</name>
<accession>A0A4Y2TVX6</accession>
<organism evidence="2 3">
    <name type="scientific">Araneus ventricosus</name>
    <name type="common">Orbweaver spider</name>
    <name type="synonym">Epeira ventricosa</name>
    <dbReference type="NCBI Taxonomy" id="182803"/>
    <lineage>
        <taxon>Eukaryota</taxon>
        <taxon>Metazoa</taxon>
        <taxon>Ecdysozoa</taxon>
        <taxon>Arthropoda</taxon>
        <taxon>Chelicerata</taxon>
        <taxon>Arachnida</taxon>
        <taxon>Araneae</taxon>
        <taxon>Araneomorphae</taxon>
        <taxon>Entelegynae</taxon>
        <taxon>Araneoidea</taxon>
        <taxon>Araneidae</taxon>
        <taxon>Araneus</taxon>
    </lineage>
</organism>
<reference evidence="2 3" key="1">
    <citation type="journal article" date="2019" name="Sci. Rep.">
        <title>Orb-weaving spider Araneus ventricosus genome elucidates the spidroin gene catalogue.</title>
        <authorList>
            <person name="Kono N."/>
            <person name="Nakamura H."/>
            <person name="Ohtoshi R."/>
            <person name="Moran D.A.P."/>
            <person name="Shinohara A."/>
            <person name="Yoshida Y."/>
            <person name="Fujiwara M."/>
            <person name="Mori M."/>
            <person name="Tomita M."/>
            <person name="Arakawa K."/>
        </authorList>
    </citation>
    <scope>NUCLEOTIDE SEQUENCE [LARGE SCALE GENOMIC DNA]</scope>
</reference>
<evidence type="ECO:0000313" key="2">
    <source>
        <dbReference type="EMBL" id="GBO04769.1"/>
    </source>
</evidence>
<dbReference type="SUPFAM" id="SSF81296">
    <property type="entry name" value="E set domains"/>
    <property type="match status" value="1"/>
</dbReference>
<keyword evidence="3" id="KW-1185">Reference proteome</keyword>
<protein>
    <recommendedName>
        <fullName evidence="4">Pregnancy zone protein</fullName>
    </recommendedName>
</protein>
<dbReference type="AlphaFoldDB" id="A0A4Y2TVX6"/>
<comment type="caution">
    <text evidence="2">The sequence shown here is derived from an EMBL/GenBank/DDBJ whole genome shotgun (WGS) entry which is preliminary data.</text>
</comment>
<dbReference type="EMBL" id="BGPR01031590">
    <property type="protein sequence ID" value="GBO04768.1"/>
    <property type="molecule type" value="Genomic_DNA"/>
</dbReference>
<dbReference type="InterPro" id="IPR013783">
    <property type="entry name" value="Ig-like_fold"/>
</dbReference>
<dbReference type="PANTHER" id="PTHR11412">
    <property type="entry name" value="MACROGLOBULIN / COMPLEMENT"/>
    <property type="match status" value="1"/>
</dbReference>
<dbReference type="InterPro" id="IPR050473">
    <property type="entry name" value="A2M/Complement_sys"/>
</dbReference>
<evidence type="ECO:0000313" key="3">
    <source>
        <dbReference type="Proteomes" id="UP000499080"/>
    </source>
</evidence>
<dbReference type="PANTHER" id="PTHR11412:SF171">
    <property type="entry name" value="PREGNANCY ZONE PROTEIN-LIKE PROTEIN"/>
    <property type="match status" value="1"/>
</dbReference>
<gene>
    <name evidence="2" type="ORF">AVEN_236682_1</name>
    <name evidence="1" type="ORF">AVEN_33560_1</name>
</gene>
<dbReference type="EMBL" id="BGPR01031591">
    <property type="protein sequence ID" value="GBO04769.1"/>
    <property type="molecule type" value="Genomic_DNA"/>
</dbReference>
<evidence type="ECO:0000313" key="1">
    <source>
        <dbReference type="EMBL" id="GBO04768.1"/>
    </source>
</evidence>